<evidence type="ECO:0000259" key="6">
    <source>
        <dbReference type="Pfam" id="PF25944"/>
    </source>
</evidence>
<dbReference type="OrthoDB" id="9772050at2"/>
<organism evidence="8 9">
    <name type="scientific">Campylobacter geochelonis</name>
    <dbReference type="NCBI Taxonomy" id="1780362"/>
    <lineage>
        <taxon>Bacteria</taxon>
        <taxon>Pseudomonadati</taxon>
        <taxon>Campylobacterota</taxon>
        <taxon>Epsilonproteobacteria</taxon>
        <taxon>Campylobacterales</taxon>
        <taxon>Campylobacteraceae</taxon>
        <taxon>Campylobacter</taxon>
    </lineage>
</organism>
<dbReference type="NCBIfam" id="TIGR01730">
    <property type="entry name" value="RND_mfp"/>
    <property type="match status" value="1"/>
</dbReference>
<dbReference type="Pfam" id="PF25876">
    <property type="entry name" value="HH_MFP_RND"/>
    <property type="match status" value="1"/>
</dbReference>
<protein>
    <submittedName>
        <fullName evidence="8">CmeA</fullName>
    </submittedName>
</protein>
<dbReference type="RefSeq" id="WP_075539896.1">
    <property type="nucleotide sequence ID" value="NZ_CP053844.1"/>
</dbReference>
<evidence type="ECO:0000259" key="7">
    <source>
        <dbReference type="Pfam" id="PF25967"/>
    </source>
</evidence>
<dbReference type="Gene3D" id="1.10.287.470">
    <property type="entry name" value="Helix hairpin bin"/>
    <property type="match status" value="1"/>
</dbReference>
<proteinExistence type="inferred from homology"/>
<accession>A0A128ECQ3</accession>
<evidence type="ECO:0000313" key="8">
    <source>
        <dbReference type="EMBL" id="CZE46142.1"/>
    </source>
</evidence>
<dbReference type="Gene3D" id="2.40.420.20">
    <property type="match status" value="1"/>
</dbReference>
<evidence type="ECO:0000256" key="3">
    <source>
        <dbReference type="SAM" id="SignalP"/>
    </source>
</evidence>
<feature type="domain" description="Multidrug resistance protein MdtA-like barrel-sandwich hybrid" evidence="5">
    <location>
        <begin position="68"/>
        <end position="203"/>
    </location>
</feature>
<sequence length="373" mass="40714">MKQFKKMLIFASCLLFITGCNMPWSKNDSSSNKAATQMPPAKVGVFEAKKENVPVSFSYPAQVVSNQDVNVVAKVSGTLLKQYFKSGDMVKTGDKLFLIDPDKYQAVAEIAAANLALSNANLDKARLDFNRAKKLKASNSISQQEYDNAVASFKSAQAQIKSAQASLNNANIDLNYTVVTAPFDGVLGDNLQDVGAYVSMQNPNLVRLTKLNPIYAKFAIADVDALNINQKTQDKEWVQKNALATLKVGNSEYNGTVTFIDKVINDKTGSVDAKAEFSNENSELMPGNFATVTMNGLYQKDGFKIPQIAIMQDLTSPFVYIIKDSKVTKAPITIVYQDSEFAVVSKGLNQGDKIIIDNFKKIRLGAPVVEAGK</sequence>
<dbReference type="Proteomes" id="UP000069632">
    <property type="component" value="Unassembled WGS sequence"/>
</dbReference>
<feature type="chain" id="PRO_5007281480" evidence="3">
    <location>
        <begin position="24"/>
        <end position="373"/>
    </location>
</feature>
<dbReference type="InterPro" id="IPR058624">
    <property type="entry name" value="MdtA-like_HH"/>
</dbReference>
<dbReference type="PANTHER" id="PTHR30158">
    <property type="entry name" value="ACRA/E-RELATED COMPONENT OF DRUG EFFLUX TRANSPORTER"/>
    <property type="match status" value="1"/>
</dbReference>
<feature type="domain" description="Multidrug resistance protein MdtA-like alpha-helical hairpin" evidence="4">
    <location>
        <begin position="111"/>
        <end position="177"/>
    </location>
</feature>
<dbReference type="GO" id="GO:0030313">
    <property type="term" value="C:cell envelope"/>
    <property type="evidence" value="ECO:0007669"/>
    <property type="project" value="UniProtKB-SubCell"/>
</dbReference>
<keyword evidence="3" id="KW-0732">Signal</keyword>
<dbReference type="Pfam" id="PF25944">
    <property type="entry name" value="Beta-barrel_RND"/>
    <property type="match status" value="1"/>
</dbReference>
<name>A0A128ECQ3_9BACT</name>
<comment type="similarity">
    <text evidence="2">Belongs to the membrane fusion protein (MFP) (TC 8.A.1) family.</text>
</comment>
<dbReference type="InterPro" id="IPR058627">
    <property type="entry name" value="MdtA-like_C"/>
</dbReference>
<evidence type="ECO:0000313" key="9">
    <source>
        <dbReference type="Proteomes" id="UP000069632"/>
    </source>
</evidence>
<gene>
    <name evidence="8" type="primary">mdtE</name>
    <name evidence="8" type="ORF">ERS672216_00216</name>
</gene>
<keyword evidence="9" id="KW-1185">Reference proteome</keyword>
<dbReference type="Gene3D" id="2.40.30.170">
    <property type="match status" value="1"/>
</dbReference>
<evidence type="ECO:0000259" key="5">
    <source>
        <dbReference type="Pfam" id="PF25917"/>
    </source>
</evidence>
<feature type="domain" description="Multidrug resistance protein MdtA-like beta-barrel" evidence="6">
    <location>
        <begin position="213"/>
        <end position="294"/>
    </location>
</feature>
<dbReference type="GO" id="GO:0005886">
    <property type="term" value="C:plasma membrane"/>
    <property type="evidence" value="ECO:0007669"/>
    <property type="project" value="TreeGrafter"/>
</dbReference>
<evidence type="ECO:0000256" key="1">
    <source>
        <dbReference type="ARBA" id="ARBA00004196"/>
    </source>
</evidence>
<evidence type="ECO:0000256" key="2">
    <source>
        <dbReference type="ARBA" id="ARBA00009477"/>
    </source>
</evidence>
<dbReference type="Pfam" id="PF25917">
    <property type="entry name" value="BSH_RND"/>
    <property type="match status" value="1"/>
</dbReference>
<dbReference type="PROSITE" id="PS51257">
    <property type="entry name" value="PROKAR_LIPOPROTEIN"/>
    <property type="match status" value="1"/>
</dbReference>
<dbReference type="InterPro" id="IPR006143">
    <property type="entry name" value="RND_pump_MFP"/>
</dbReference>
<dbReference type="InterPro" id="IPR058626">
    <property type="entry name" value="MdtA-like_b-barrel"/>
</dbReference>
<feature type="signal peptide" evidence="3">
    <location>
        <begin position="1"/>
        <end position="23"/>
    </location>
</feature>
<dbReference type="InterPro" id="IPR058625">
    <property type="entry name" value="MdtA-like_BSH"/>
</dbReference>
<feature type="domain" description="Multidrug resistance protein MdtA-like C-terminal permuted SH3" evidence="7">
    <location>
        <begin position="305"/>
        <end position="360"/>
    </location>
</feature>
<reference evidence="8 9" key="1">
    <citation type="submission" date="2016-02" db="EMBL/GenBank/DDBJ databases">
        <authorList>
            <consortium name="Pathogen Informatics"/>
        </authorList>
    </citation>
    <scope>NUCLEOTIDE SEQUENCE [LARGE SCALE GENOMIC DNA]</scope>
    <source>
        <strain evidence="8 9">RC20</strain>
    </source>
</reference>
<comment type="subcellular location">
    <subcellularLocation>
        <location evidence="1">Cell envelope</location>
    </subcellularLocation>
</comment>
<dbReference type="Pfam" id="PF25967">
    <property type="entry name" value="RND-MFP_C"/>
    <property type="match status" value="1"/>
</dbReference>
<dbReference type="EMBL" id="FIZP01000001">
    <property type="protein sequence ID" value="CZE46142.1"/>
    <property type="molecule type" value="Genomic_DNA"/>
</dbReference>
<dbReference type="AlphaFoldDB" id="A0A128ECQ3"/>
<dbReference type="GO" id="GO:0022857">
    <property type="term" value="F:transmembrane transporter activity"/>
    <property type="evidence" value="ECO:0007669"/>
    <property type="project" value="InterPro"/>
</dbReference>
<dbReference type="GO" id="GO:0046677">
    <property type="term" value="P:response to antibiotic"/>
    <property type="evidence" value="ECO:0007669"/>
    <property type="project" value="TreeGrafter"/>
</dbReference>
<dbReference type="Gene3D" id="2.40.50.100">
    <property type="match status" value="1"/>
</dbReference>
<evidence type="ECO:0000259" key="4">
    <source>
        <dbReference type="Pfam" id="PF25876"/>
    </source>
</evidence>
<dbReference type="SUPFAM" id="SSF111369">
    <property type="entry name" value="HlyD-like secretion proteins"/>
    <property type="match status" value="1"/>
</dbReference>